<keyword evidence="1" id="KW-1133">Transmembrane helix</keyword>
<dbReference type="PANTHER" id="PTHR11977">
    <property type="entry name" value="VILLIN"/>
    <property type="match status" value="1"/>
</dbReference>
<dbReference type="EMBL" id="JAYWIO010000007">
    <property type="protein sequence ID" value="KAK7252872.1"/>
    <property type="molecule type" value="Genomic_DNA"/>
</dbReference>
<proteinExistence type="predicted"/>
<dbReference type="Gene3D" id="3.40.20.10">
    <property type="entry name" value="Severin"/>
    <property type="match status" value="2"/>
</dbReference>
<feature type="transmembrane region" description="Helical" evidence="1">
    <location>
        <begin position="119"/>
        <end position="144"/>
    </location>
</feature>
<evidence type="ECO:0000313" key="4">
    <source>
        <dbReference type="Proteomes" id="UP001372338"/>
    </source>
</evidence>
<accession>A0AAN9ECY9</accession>
<keyword evidence="4" id="KW-1185">Reference proteome</keyword>
<protein>
    <recommendedName>
        <fullName evidence="2">Gelsolin-like domain-containing protein</fullName>
    </recommendedName>
</protein>
<gene>
    <name evidence="3" type="ORF">RIF29_37125</name>
</gene>
<dbReference type="PANTHER" id="PTHR11977:SF25">
    <property type="entry name" value="VILLIN-1"/>
    <property type="match status" value="1"/>
</dbReference>
<dbReference type="InterPro" id="IPR007122">
    <property type="entry name" value="Villin/Gelsolin"/>
</dbReference>
<organism evidence="3 4">
    <name type="scientific">Crotalaria pallida</name>
    <name type="common">Smooth rattlebox</name>
    <name type="synonym">Crotalaria striata</name>
    <dbReference type="NCBI Taxonomy" id="3830"/>
    <lineage>
        <taxon>Eukaryota</taxon>
        <taxon>Viridiplantae</taxon>
        <taxon>Streptophyta</taxon>
        <taxon>Embryophyta</taxon>
        <taxon>Tracheophyta</taxon>
        <taxon>Spermatophyta</taxon>
        <taxon>Magnoliopsida</taxon>
        <taxon>eudicotyledons</taxon>
        <taxon>Gunneridae</taxon>
        <taxon>Pentapetalae</taxon>
        <taxon>rosids</taxon>
        <taxon>fabids</taxon>
        <taxon>Fabales</taxon>
        <taxon>Fabaceae</taxon>
        <taxon>Papilionoideae</taxon>
        <taxon>50 kb inversion clade</taxon>
        <taxon>genistoids sensu lato</taxon>
        <taxon>core genistoids</taxon>
        <taxon>Crotalarieae</taxon>
        <taxon>Crotalaria</taxon>
    </lineage>
</organism>
<comment type="caution">
    <text evidence="3">The sequence shown here is derived from an EMBL/GenBank/DDBJ whole genome shotgun (WGS) entry which is preliminary data.</text>
</comment>
<dbReference type="SUPFAM" id="SSF55753">
    <property type="entry name" value="Actin depolymerizing proteins"/>
    <property type="match status" value="2"/>
</dbReference>
<evidence type="ECO:0000313" key="3">
    <source>
        <dbReference type="EMBL" id="KAK7252872.1"/>
    </source>
</evidence>
<reference evidence="3 4" key="1">
    <citation type="submission" date="2024-01" db="EMBL/GenBank/DDBJ databases">
        <title>The genomes of 5 underutilized Papilionoideae crops provide insights into root nodulation and disease resistanc.</title>
        <authorList>
            <person name="Yuan L."/>
        </authorList>
    </citation>
    <scope>NUCLEOTIDE SEQUENCE [LARGE SCALE GENOMIC DNA]</scope>
    <source>
        <strain evidence="3">ZHUSHIDOU_FW_LH</strain>
        <tissue evidence="3">Leaf</tissue>
    </source>
</reference>
<evidence type="ECO:0000256" key="1">
    <source>
        <dbReference type="SAM" id="Phobius"/>
    </source>
</evidence>
<sequence>MVAAAEVDSGLASEKALELDAALGSCSVQYREIQGQKSQKFLSYFKPCLIPIEGVFTSKQGNVNGEYQVPFQRSSLNHEDIFIFDTASKIFLFSGCNSTIQERAKGCQRPFAAIDGLRLLTFSLFVGFVSFCYLCLSFSIPFWVLQKITFFFWVGFHL</sequence>
<dbReference type="Pfam" id="PF00626">
    <property type="entry name" value="Gelsolin"/>
    <property type="match status" value="1"/>
</dbReference>
<evidence type="ECO:0000259" key="2">
    <source>
        <dbReference type="Pfam" id="PF00626"/>
    </source>
</evidence>
<dbReference type="InterPro" id="IPR007123">
    <property type="entry name" value="Gelsolin-like_dom"/>
</dbReference>
<keyword evidence="1" id="KW-0812">Transmembrane</keyword>
<dbReference type="GO" id="GO:0051015">
    <property type="term" value="F:actin filament binding"/>
    <property type="evidence" value="ECO:0007669"/>
    <property type="project" value="InterPro"/>
</dbReference>
<dbReference type="AlphaFoldDB" id="A0AAN9ECY9"/>
<dbReference type="Proteomes" id="UP001372338">
    <property type="component" value="Unassembled WGS sequence"/>
</dbReference>
<name>A0AAN9ECY9_CROPI</name>
<feature type="domain" description="Gelsolin-like" evidence="2">
    <location>
        <begin position="68"/>
        <end position="107"/>
    </location>
</feature>
<dbReference type="InterPro" id="IPR029006">
    <property type="entry name" value="ADF-H/Gelsolin-like_dom_sf"/>
</dbReference>
<keyword evidence="1" id="KW-0472">Membrane</keyword>